<protein>
    <recommendedName>
        <fullName evidence="3">F-box domain-containing protein</fullName>
    </recommendedName>
</protein>
<organism evidence="1 2">
    <name type="scientific">Mycena rosella</name>
    <name type="common">Pink bonnet</name>
    <name type="synonym">Agaricus rosellus</name>
    <dbReference type="NCBI Taxonomy" id="1033263"/>
    <lineage>
        <taxon>Eukaryota</taxon>
        <taxon>Fungi</taxon>
        <taxon>Dikarya</taxon>
        <taxon>Basidiomycota</taxon>
        <taxon>Agaricomycotina</taxon>
        <taxon>Agaricomycetes</taxon>
        <taxon>Agaricomycetidae</taxon>
        <taxon>Agaricales</taxon>
        <taxon>Marasmiineae</taxon>
        <taxon>Mycenaceae</taxon>
        <taxon>Mycena</taxon>
    </lineage>
</organism>
<name>A0AAD7D1V8_MYCRO</name>
<sequence length="94" mass="10314">MRRAYKAISQWLPNEVLTEIIQAATQEDQASLCRVSKLFHALSLPVLNRTVRLAHYASASAFSSAIIENPTRGQAFDLSLGLTSSTGRLLPETL</sequence>
<dbReference type="Proteomes" id="UP001221757">
    <property type="component" value="Unassembled WGS sequence"/>
</dbReference>
<evidence type="ECO:0000313" key="2">
    <source>
        <dbReference type="Proteomes" id="UP001221757"/>
    </source>
</evidence>
<keyword evidence="2" id="KW-1185">Reference proteome</keyword>
<dbReference type="AlphaFoldDB" id="A0AAD7D1V8"/>
<accession>A0AAD7D1V8</accession>
<gene>
    <name evidence="1" type="ORF">B0H17DRAFT_1207877</name>
</gene>
<comment type="caution">
    <text evidence="1">The sequence shown here is derived from an EMBL/GenBank/DDBJ whole genome shotgun (WGS) entry which is preliminary data.</text>
</comment>
<reference evidence="1" key="1">
    <citation type="submission" date="2023-03" db="EMBL/GenBank/DDBJ databases">
        <title>Massive genome expansion in bonnet fungi (Mycena s.s.) driven by repeated elements and novel gene families across ecological guilds.</title>
        <authorList>
            <consortium name="Lawrence Berkeley National Laboratory"/>
            <person name="Harder C.B."/>
            <person name="Miyauchi S."/>
            <person name="Viragh M."/>
            <person name="Kuo A."/>
            <person name="Thoen E."/>
            <person name="Andreopoulos B."/>
            <person name="Lu D."/>
            <person name="Skrede I."/>
            <person name="Drula E."/>
            <person name="Henrissat B."/>
            <person name="Morin E."/>
            <person name="Kohler A."/>
            <person name="Barry K."/>
            <person name="LaButti K."/>
            <person name="Morin E."/>
            <person name="Salamov A."/>
            <person name="Lipzen A."/>
            <person name="Mereny Z."/>
            <person name="Hegedus B."/>
            <person name="Baldrian P."/>
            <person name="Stursova M."/>
            <person name="Weitz H."/>
            <person name="Taylor A."/>
            <person name="Grigoriev I.V."/>
            <person name="Nagy L.G."/>
            <person name="Martin F."/>
            <person name="Kauserud H."/>
        </authorList>
    </citation>
    <scope>NUCLEOTIDE SEQUENCE</scope>
    <source>
        <strain evidence="1">CBHHK067</strain>
    </source>
</reference>
<proteinExistence type="predicted"/>
<evidence type="ECO:0000313" key="1">
    <source>
        <dbReference type="EMBL" id="KAJ7675138.1"/>
    </source>
</evidence>
<dbReference type="EMBL" id="JARKIE010000152">
    <property type="protein sequence ID" value="KAJ7675138.1"/>
    <property type="molecule type" value="Genomic_DNA"/>
</dbReference>
<evidence type="ECO:0008006" key="3">
    <source>
        <dbReference type="Google" id="ProtNLM"/>
    </source>
</evidence>